<dbReference type="Proteomes" id="UP000054653">
    <property type="component" value="Unassembled WGS sequence"/>
</dbReference>
<proteinExistence type="predicted"/>
<sequence length="41" mass="4528">MKIVTLTKEQLPCLVLADNCSCGQWFGLLGDKFSPPFLTGR</sequence>
<keyword evidence="2" id="KW-1185">Reference proteome</keyword>
<name>A0A0V1AL26_TRIBR</name>
<accession>A0A0V1AL26</accession>
<comment type="caution">
    <text evidence="1">The sequence shown here is derived from an EMBL/GenBank/DDBJ whole genome shotgun (WGS) entry which is preliminary data.</text>
</comment>
<dbReference type="AlphaFoldDB" id="A0A0V1AL26"/>
<protein>
    <submittedName>
        <fullName evidence="1">Uncharacterized protein</fullName>
    </submittedName>
</protein>
<evidence type="ECO:0000313" key="2">
    <source>
        <dbReference type="Proteomes" id="UP000054653"/>
    </source>
</evidence>
<dbReference type="EMBL" id="JYDI01002293">
    <property type="protein sequence ID" value="KRY25495.1"/>
    <property type="molecule type" value="Genomic_DNA"/>
</dbReference>
<evidence type="ECO:0000313" key="1">
    <source>
        <dbReference type="EMBL" id="KRY25495.1"/>
    </source>
</evidence>
<organism evidence="1 2">
    <name type="scientific">Trichinella britovi</name>
    <name type="common">Parasitic roundworm</name>
    <dbReference type="NCBI Taxonomy" id="45882"/>
    <lineage>
        <taxon>Eukaryota</taxon>
        <taxon>Metazoa</taxon>
        <taxon>Ecdysozoa</taxon>
        <taxon>Nematoda</taxon>
        <taxon>Enoplea</taxon>
        <taxon>Dorylaimia</taxon>
        <taxon>Trichinellida</taxon>
        <taxon>Trichinellidae</taxon>
        <taxon>Trichinella</taxon>
    </lineage>
</organism>
<reference evidence="1 2" key="1">
    <citation type="submission" date="2015-01" db="EMBL/GenBank/DDBJ databases">
        <title>Evolution of Trichinella species and genotypes.</title>
        <authorList>
            <person name="Korhonen P.K."/>
            <person name="Edoardo P."/>
            <person name="Giuseppe L.R."/>
            <person name="Gasser R.B."/>
        </authorList>
    </citation>
    <scope>NUCLEOTIDE SEQUENCE [LARGE SCALE GENOMIC DNA]</scope>
    <source>
        <strain evidence="1">ISS120</strain>
    </source>
</reference>
<gene>
    <name evidence="1" type="ORF">T03_17941</name>
</gene>